<dbReference type="Pfam" id="PF05097">
    <property type="entry name" value="DUF688"/>
    <property type="match status" value="1"/>
</dbReference>
<dbReference type="Proteomes" id="UP001187192">
    <property type="component" value="Unassembled WGS sequence"/>
</dbReference>
<evidence type="ECO:0000256" key="1">
    <source>
        <dbReference type="SAM" id="MobiDB-lite"/>
    </source>
</evidence>
<dbReference type="PANTHER" id="PTHR33257">
    <property type="entry name" value="OS05G0165500 PROTEIN"/>
    <property type="match status" value="1"/>
</dbReference>
<proteinExistence type="predicted"/>
<dbReference type="InterPro" id="IPR007789">
    <property type="entry name" value="DUF688"/>
</dbReference>
<gene>
    <name evidence="2" type="ORF">TIFTF001_000114</name>
</gene>
<feature type="compositionally biased region" description="Low complexity" evidence="1">
    <location>
        <begin position="101"/>
        <end position="126"/>
    </location>
</feature>
<accession>A0AA88CNI1</accession>
<dbReference type="PANTHER" id="PTHR33257:SF46">
    <property type="entry name" value="OVATE FAMILY PROTEIN"/>
    <property type="match status" value="1"/>
</dbReference>
<dbReference type="AlphaFoldDB" id="A0AA88CNI1"/>
<keyword evidence="3" id="KW-1185">Reference proteome</keyword>
<protein>
    <submittedName>
        <fullName evidence="2">Uncharacterized protein</fullName>
    </submittedName>
</protein>
<feature type="region of interest" description="Disordered" evidence="1">
    <location>
        <begin position="88"/>
        <end position="172"/>
    </location>
</feature>
<comment type="caution">
    <text evidence="2">The sequence shown here is derived from an EMBL/GenBank/DDBJ whole genome shotgun (WGS) entry which is preliminary data.</text>
</comment>
<evidence type="ECO:0000313" key="3">
    <source>
        <dbReference type="Proteomes" id="UP001187192"/>
    </source>
</evidence>
<sequence length="201" mass="22075">MANNNLSSSSLEDYYYHGESSSVSVPFMWESQPGTPKVKFLRENPNNYLPPLTPPPSYCYSPVLTNRSSPSPKTTPNKANNFLQAIFPARSRNKRYPPSSPSYSPSSSSSLSSSSRSTLYLSVPSSPAVSKTPPSFKSRGRRRNSIIASPRLSVDSRVGRDHDHEDEEYDSPVSTLCFGRGGVNARSRSGCFSSLIKVLLN</sequence>
<organism evidence="2 3">
    <name type="scientific">Ficus carica</name>
    <name type="common">Common fig</name>
    <dbReference type="NCBI Taxonomy" id="3494"/>
    <lineage>
        <taxon>Eukaryota</taxon>
        <taxon>Viridiplantae</taxon>
        <taxon>Streptophyta</taxon>
        <taxon>Embryophyta</taxon>
        <taxon>Tracheophyta</taxon>
        <taxon>Spermatophyta</taxon>
        <taxon>Magnoliopsida</taxon>
        <taxon>eudicotyledons</taxon>
        <taxon>Gunneridae</taxon>
        <taxon>Pentapetalae</taxon>
        <taxon>rosids</taxon>
        <taxon>fabids</taxon>
        <taxon>Rosales</taxon>
        <taxon>Moraceae</taxon>
        <taxon>Ficeae</taxon>
        <taxon>Ficus</taxon>
    </lineage>
</organism>
<name>A0AA88CNI1_FICCA</name>
<evidence type="ECO:0000313" key="2">
    <source>
        <dbReference type="EMBL" id="GMN23442.1"/>
    </source>
</evidence>
<reference evidence="2" key="1">
    <citation type="submission" date="2023-07" db="EMBL/GenBank/DDBJ databases">
        <title>draft genome sequence of fig (Ficus carica).</title>
        <authorList>
            <person name="Takahashi T."/>
            <person name="Nishimura K."/>
        </authorList>
    </citation>
    <scope>NUCLEOTIDE SEQUENCE</scope>
</reference>
<dbReference type="EMBL" id="BTGU01000001">
    <property type="protein sequence ID" value="GMN23442.1"/>
    <property type="molecule type" value="Genomic_DNA"/>
</dbReference>